<protein>
    <submittedName>
        <fullName evidence="2">Uncharacterized protein</fullName>
    </submittedName>
</protein>
<organism evidence="2 3">
    <name type="scientific">Candidatus Rhodobacter oscarellae</name>
    <dbReference type="NCBI Taxonomy" id="1675527"/>
    <lineage>
        <taxon>Bacteria</taxon>
        <taxon>Pseudomonadati</taxon>
        <taxon>Pseudomonadota</taxon>
        <taxon>Alphaproteobacteria</taxon>
        <taxon>Rhodobacterales</taxon>
        <taxon>Rhodobacter group</taxon>
        <taxon>Rhodobacter</taxon>
    </lineage>
</organism>
<sequence>MGGHAPGPARSDPIDHGRGPAWIAPDIAPDEENVPVAHLDAPEVFQIRA</sequence>
<evidence type="ECO:0000313" key="2">
    <source>
        <dbReference type="EMBL" id="KMW58065.1"/>
    </source>
</evidence>
<reference evidence="2 3" key="1">
    <citation type="submission" date="2015-06" db="EMBL/GenBank/DDBJ databases">
        <title>Draft genome sequence of an Alphaproteobacteria species associated to the Mediterranean sponge Oscarella lobularis.</title>
        <authorList>
            <person name="Jourda C."/>
            <person name="Santini S."/>
            <person name="Claverie J.-M."/>
        </authorList>
    </citation>
    <scope>NUCLEOTIDE SEQUENCE [LARGE SCALE GENOMIC DNA]</scope>
    <source>
        <strain evidence="2">IGS</strain>
    </source>
</reference>
<proteinExistence type="predicted"/>
<keyword evidence="3" id="KW-1185">Reference proteome</keyword>
<name>A0A0J9E5N2_9RHOB</name>
<gene>
    <name evidence="2" type="ORF">AIOL_003035</name>
</gene>
<comment type="caution">
    <text evidence="2">The sequence shown here is derived from an EMBL/GenBank/DDBJ whole genome shotgun (WGS) entry which is preliminary data.</text>
</comment>
<dbReference type="EMBL" id="LFTY01000002">
    <property type="protein sequence ID" value="KMW58065.1"/>
    <property type="molecule type" value="Genomic_DNA"/>
</dbReference>
<accession>A0A0J9E5N2</accession>
<evidence type="ECO:0000313" key="3">
    <source>
        <dbReference type="Proteomes" id="UP000037178"/>
    </source>
</evidence>
<feature type="region of interest" description="Disordered" evidence="1">
    <location>
        <begin position="1"/>
        <end position="26"/>
    </location>
</feature>
<evidence type="ECO:0000256" key="1">
    <source>
        <dbReference type="SAM" id="MobiDB-lite"/>
    </source>
</evidence>
<dbReference type="Proteomes" id="UP000037178">
    <property type="component" value="Unassembled WGS sequence"/>
</dbReference>
<dbReference type="AlphaFoldDB" id="A0A0J9E5N2"/>